<dbReference type="Gene3D" id="1.20.58.530">
    <property type="match status" value="1"/>
</dbReference>
<keyword evidence="4" id="KW-0812">Transmembrane</keyword>
<dbReference type="STRING" id="796925.A0A137P620"/>
<evidence type="ECO:0000259" key="5">
    <source>
        <dbReference type="Pfam" id="PF00063"/>
    </source>
</evidence>
<dbReference type="Proteomes" id="UP000070444">
    <property type="component" value="Unassembled WGS sequence"/>
</dbReference>
<keyword evidence="6" id="KW-0808">Transferase</keyword>
<keyword evidence="3" id="KW-0009">Actin-binding</keyword>
<gene>
    <name evidence="6" type="ORF">CONCODRAFT_7077</name>
</gene>
<dbReference type="GO" id="GO:0005524">
    <property type="term" value="F:ATP binding"/>
    <property type="evidence" value="ECO:0007669"/>
    <property type="project" value="UniProtKB-KW"/>
</dbReference>
<dbReference type="GO" id="GO:0005737">
    <property type="term" value="C:cytoplasm"/>
    <property type="evidence" value="ECO:0007669"/>
    <property type="project" value="TreeGrafter"/>
</dbReference>
<feature type="transmembrane region" description="Helical" evidence="4">
    <location>
        <begin position="426"/>
        <end position="443"/>
    </location>
</feature>
<evidence type="ECO:0000256" key="4">
    <source>
        <dbReference type="SAM" id="Phobius"/>
    </source>
</evidence>
<accession>A0A137P620</accession>
<keyword evidence="2" id="KW-0067">ATP-binding</keyword>
<keyword evidence="1" id="KW-0547">Nucleotide-binding</keyword>
<organism evidence="6 7">
    <name type="scientific">Conidiobolus coronatus (strain ATCC 28846 / CBS 209.66 / NRRL 28638)</name>
    <name type="common">Delacroixia coronata</name>
    <dbReference type="NCBI Taxonomy" id="796925"/>
    <lineage>
        <taxon>Eukaryota</taxon>
        <taxon>Fungi</taxon>
        <taxon>Fungi incertae sedis</taxon>
        <taxon>Zoopagomycota</taxon>
        <taxon>Entomophthoromycotina</taxon>
        <taxon>Entomophthoromycetes</taxon>
        <taxon>Entomophthorales</taxon>
        <taxon>Ancylistaceae</taxon>
        <taxon>Conidiobolus</taxon>
    </lineage>
</organism>
<dbReference type="GO" id="GO:0016020">
    <property type="term" value="C:membrane"/>
    <property type="evidence" value="ECO:0007669"/>
    <property type="project" value="TreeGrafter"/>
</dbReference>
<dbReference type="AlphaFoldDB" id="A0A137P620"/>
<evidence type="ECO:0000256" key="3">
    <source>
        <dbReference type="ARBA" id="ARBA00023203"/>
    </source>
</evidence>
<evidence type="ECO:0000256" key="2">
    <source>
        <dbReference type="ARBA" id="ARBA00022840"/>
    </source>
</evidence>
<dbReference type="GO" id="GO:0016740">
    <property type="term" value="F:transferase activity"/>
    <property type="evidence" value="ECO:0007669"/>
    <property type="project" value="UniProtKB-KW"/>
</dbReference>
<reference evidence="6 7" key="1">
    <citation type="journal article" date="2015" name="Genome Biol. Evol.">
        <title>Phylogenomic analyses indicate that early fungi evolved digesting cell walls of algal ancestors of land plants.</title>
        <authorList>
            <person name="Chang Y."/>
            <person name="Wang S."/>
            <person name="Sekimoto S."/>
            <person name="Aerts A.L."/>
            <person name="Choi C."/>
            <person name="Clum A."/>
            <person name="LaButti K.M."/>
            <person name="Lindquist E.A."/>
            <person name="Yee Ngan C."/>
            <person name="Ohm R.A."/>
            <person name="Salamov A.A."/>
            <person name="Grigoriev I.V."/>
            <person name="Spatafora J.W."/>
            <person name="Berbee M.L."/>
        </authorList>
    </citation>
    <scope>NUCLEOTIDE SEQUENCE [LARGE SCALE GENOMIC DNA]</scope>
    <source>
        <strain evidence="6 7">NRRL 28638</strain>
    </source>
</reference>
<sequence length="812" mass="92083">ANLLAGEDGESGMVEAIDRHCHKSANRRGEDQLLNTLNKNFSNIPEYLQTNPASHSFTISHYETSVEYHLYQFVDNNLDSINADFAKLFQSDSKGYSHCSNPFLVELFQSEAIMIHCQPSNPDTIISARYSSAHMLKHSKKHAKLPTEKNVPEVTMPTRVAQINNALNDLFSTLETTSIWPIFHINPYSDYSNQALNQTSVVAQIKSWSLPSLVINMALNLSTSFTFDEFLTRYRSVTNSIGLDASRDSKSQIDAFATISGLIAGSDYVLGNTKIFLSFSKWKNLEDSLRSAILDEKSLTTEKNYPGFIKRGDNDSICSGYESNRNLTIPSQFPGQASQLYEKEEFNNSNLQNLESSENFSISNYNDSGFVALIDKQAPLQTSIKNPKITKAVELDDLSPESQAKDLKSKKEKKIEAKPLTFARKSWVRLTWFLTWWIPSCCLSKCGKMTRPDVQMAWREKVAICLLIFFSWCILLFMNIGLGLIFCPPEEAYPVDDLAKAQGKSAVAYMHGDIYDLVKLAKYSHAKSPNLPNGITADDMEPLEGKDITSLFPLDPQVYCQGLDNIPDRYEFNWQIDNNYMEYNTIVASQDFPRWVHRTNIFNGQPVSKDPLWYKNTALPYLKGLRTGTVVYPKKIINQYRDWQWNIGVINGKVYDISIYVNNTRTVQSAKWMPTEVVEIFKFSATNDIKNGDITELWNGLQLDKPERKEAVMTCLDNLFYVGKIDRSELISCQVTNILLLVFSGIALSVAAVKFLAALQLSGKRDPQDYDKFVILQVPCYTEDEESIRRTIESLACLQYSDNHKLIFVIAD</sequence>
<evidence type="ECO:0000256" key="1">
    <source>
        <dbReference type="ARBA" id="ARBA00022741"/>
    </source>
</evidence>
<feature type="non-terminal residue" evidence="6">
    <location>
        <position position="812"/>
    </location>
</feature>
<proteinExistence type="predicted"/>
<name>A0A137P620_CONC2</name>
<dbReference type="EMBL" id="KQ964504">
    <property type="protein sequence ID" value="KXN70381.1"/>
    <property type="molecule type" value="Genomic_DNA"/>
</dbReference>
<evidence type="ECO:0000313" key="6">
    <source>
        <dbReference type="EMBL" id="KXN70381.1"/>
    </source>
</evidence>
<feature type="transmembrane region" description="Helical" evidence="4">
    <location>
        <begin position="464"/>
        <end position="486"/>
    </location>
</feature>
<dbReference type="InterPro" id="IPR027417">
    <property type="entry name" value="P-loop_NTPase"/>
</dbReference>
<feature type="domain" description="Myosin motor" evidence="5">
    <location>
        <begin position="10"/>
        <end position="277"/>
    </location>
</feature>
<keyword evidence="4" id="KW-0472">Membrane</keyword>
<dbReference type="OrthoDB" id="2686234at2759"/>
<keyword evidence="4" id="KW-1133">Transmembrane helix</keyword>
<dbReference type="SUPFAM" id="SSF52540">
    <property type="entry name" value="P-loop containing nucleoside triphosphate hydrolases"/>
    <property type="match status" value="1"/>
</dbReference>
<dbReference type="PANTHER" id="PTHR13140:SF550">
    <property type="entry name" value="MYOSIN-IIIB ISOFORM X1"/>
    <property type="match status" value="1"/>
</dbReference>
<dbReference type="Pfam" id="PF03142">
    <property type="entry name" value="Chitin_synth_2"/>
    <property type="match status" value="1"/>
</dbReference>
<dbReference type="GO" id="GO:0051015">
    <property type="term" value="F:actin filament binding"/>
    <property type="evidence" value="ECO:0007669"/>
    <property type="project" value="TreeGrafter"/>
</dbReference>
<dbReference type="GO" id="GO:0016459">
    <property type="term" value="C:myosin complex"/>
    <property type="evidence" value="ECO:0007669"/>
    <property type="project" value="InterPro"/>
</dbReference>
<keyword evidence="7" id="KW-1185">Reference proteome</keyword>
<evidence type="ECO:0000313" key="7">
    <source>
        <dbReference type="Proteomes" id="UP000070444"/>
    </source>
</evidence>
<feature type="non-terminal residue" evidence="6">
    <location>
        <position position="1"/>
    </location>
</feature>
<dbReference type="PANTHER" id="PTHR13140">
    <property type="entry name" value="MYOSIN"/>
    <property type="match status" value="1"/>
</dbReference>
<dbReference type="Pfam" id="PF00063">
    <property type="entry name" value="Myosin_head"/>
    <property type="match status" value="1"/>
</dbReference>
<dbReference type="GO" id="GO:0007015">
    <property type="term" value="P:actin filament organization"/>
    <property type="evidence" value="ECO:0007669"/>
    <property type="project" value="TreeGrafter"/>
</dbReference>
<dbReference type="GO" id="GO:0000146">
    <property type="term" value="F:microfilament motor activity"/>
    <property type="evidence" value="ECO:0007669"/>
    <property type="project" value="TreeGrafter"/>
</dbReference>
<dbReference type="InterPro" id="IPR001609">
    <property type="entry name" value="Myosin_head_motor_dom-like"/>
</dbReference>
<protein>
    <submittedName>
        <fullName evidence="6">Glycosyltransferase family 2 protein</fullName>
    </submittedName>
</protein>